<dbReference type="Pfam" id="PF03810">
    <property type="entry name" value="IBN_N"/>
    <property type="match status" value="1"/>
</dbReference>
<dbReference type="OrthoDB" id="10261013at2759"/>
<evidence type="ECO:0000256" key="3">
    <source>
        <dbReference type="ARBA" id="ARBA00009466"/>
    </source>
</evidence>
<dbReference type="RefSeq" id="XP_013378925.1">
    <property type="nucleotide sequence ID" value="XM_013523471.1"/>
</dbReference>
<dbReference type="SUPFAM" id="SSF48371">
    <property type="entry name" value="ARM repeat"/>
    <property type="match status" value="1"/>
</dbReference>
<evidence type="ECO:0000256" key="4">
    <source>
        <dbReference type="ARBA" id="ARBA00022448"/>
    </source>
</evidence>
<keyword evidence="6" id="KW-0653">Protein transport</keyword>
<dbReference type="PROSITE" id="PS50166">
    <property type="entry name" value="IMPORTIN_B_NT"/>
    <property type="match status" value="1"/>
</dbReference>
<keyword evidence="7" id="KW-0539">Nucleus</keyword>
<dbReference type="GO" id="GO:0006611">
    <property type="term" value="P:protein export from nucleus"/>
    <property type="evidence" value="ECO:0007669"/>
    <property type="project" value="InterPro"/>
</dbReference>
<dbReference type="InterPro" id="IPR040016">
    <property type="entry name" value="XPO6"/>
</dbReference>
<evidence type="ECO:0000256" key="1">
    <source>
        <dbReference type="ARBA" id="ARBA00004123"/>
    </source>
</evidence>
<evidence type="ECO:0000259" key="8">
    <source>
        <dbReference type="PROSITE" id="PS50166"/>
    </source>
</evidence>
<keyword evidence="9" id="KW-1185">Reference proteome</keyword>
<evidence type="ECO:0000313" key="10">
    <source>
        <dbReference type="RefSeq" id="XP_013378925.1"/>
    </source>
</evidence>
<gene>
    <name evidence="10" type="primary">LOC106150588</name>
</gene>
<comment type="similarity">
    <text evidence="3">Belongs to the exportin family.</text>
</comment>
<organism evidence="9 10">
    <name type="scientific">Lingula anatina</name>
    <name type="common">Brachiopod</name>
    <name type="synonym">Lingula unguis</name>
    <dbReference type="NCBI Taxonomy" id="7574"/>
    <lineage>
        <taxon>Eukaryota</taxon>
        <taxon>Metazoa</taxon>
        <taxon>Spiralia</taxon>
        <taxon>Lophotrochozoa</taxon>
        <taxon>Brachiopoda</taxon>
        <taxon>Linguliformea</taxon>
        <taxon>Lingulata</taxon>
        <taxon>Lingulida</taxon>
        <taxon>Linguloidea</taxon>
        <taxon>Lingulidae</taxon>
        <taxon>Lingula</taxon>
    </lineage>
</organism>
<comment type="subcellular location">
    <subcellularLocation>
        <location evidence="2">Cytoplasm</location>
    </subcellularLocation>
    <subcellularLocation>
        <location evidence="1">Nucleus</location>
    </subcellularLocation>
</comment>
<keyword evidence="4" id="KW-0813">Transport</keyword>
<dbReference type="GeneID" id="106150588"/>
<accession>A0A1S3GYH4</accession>
<keyword evidence="5" id="KW-0963">Cytoplasm</keyword>
<dbReference type="STRING" id="7574.A0A1S3GYH4"/>
<feature type="domain" description="Importin N-terminal" evidence="8">
    <location>
        <begin position="17"/>
        <end position="83"/>
    </location>
</feature>
<dbReference type="InterPro" id="IPR001494">
    <property type="entry name" value="Importin-beta_N"/>
</dbReference>
<dbReference type="Proteomes" id="UP000085678">
    <property type="component" value="Unplaced"/>
</dbReference>
<dbReference type="InterPro" id="IPR013598">
    <property type="entry name" value="Exportin-1/Importin-b-like"/>
</dbReference>
<dbReference type="Gene3D" id="1.25.10.10">
    <property type="entry name" value="Leucine-rich Repeat Variant"/>
    <property type="match status" value="1"/>
</dbReference>
<dbReference type="PANTHER" id="PTHR21452">
    <property type="entry name" value="EXPORTIN-6"/>
    <property type="match status" value="1"/>
</dbReference>
<proteinExistence type="inferred from homology"/>
<protein>
    <submittedName>
        <fullName evidence="10">Exportin-6-like</fullName>
    </submittedName>
</protein>
<feature type="non-terminal residue" evidence="10">
    <location>
        <position position="727"/>
    </location>
</feature>
<dbReference type="Pfam" id="PF08389">
    <property type="entry name" value="Xpo1"/>
    <property type="match status" value="1"/>
</dbReference>
<reference evidence="10" key="1">
    <citation type="submission" date="2025-08" db="UniProtKB">
        <authorList>
            <consortium name="RefSeq"/>
        </authorList>
    </citation>
    <scope>IDENTIFICATION</scope>
    <source>
        <tissue evidence="10">Gonads</tissue>
    </source>
</reference>
<dbReference type="GO" id="GO:0031267">
    <property type="term" value="F:small GTPase binding"/>
    <property type="evidence" value="ECO:0007669"/>
    <property type="project" value="InterPro"/>
</dbReference>
<evidence type="ECO:0000256" key="5">
    <source>
        <dbReference type="ARBA" id="ARBA00022490"/>
    </source>
</evidence>
<dbReference type="PANTHER" id="PTHR21452:SF4">
    <property type="entry name" value="EXPORTIN-6"/>
    <property type="match status" value="1"/>
</dbReference>
<dbReference type="SMART" id="SM00913">
    <property type="entry name" value="IBN_N"/>
    <property type="match status" value="1"/>
</dbReference>
<sequence length="727" mass="83523">MSEFFDARTTNERKRQIEELLNHFSQQRDAWHHSLYFLANTKNNYVMMFCLTVLDNLINKQWLGLEASDKMEIRNTLNRFLLEHHTKVPVYIRNKLCKLVVDIGRLDWPHFYPDFFTSMLQLIQHQETVILGIVLIQTSSEELACPREDLSAARKDELNRLLLQQVPTMLSLISNTLEAILEKHRHLVAATPPPSPTQGQVSHAPAKSATFALFTNDPIQPSQILKNMFSSPAKTIKYESIPPLDSESHHTCVLALNCLSHLFSWIPLSTTITPNLLSTIFHFAAFGCESASVHNRSSGGVSSDLNGSYTTDSESLGVLAMCCINELLSKNCVPQEFEDFLLQMFQQTFYLLQRLTKESTTTSSGNKLEELDESYIEKFTEFLRLFVSIHLRRFEDNNSFPVLEFLALLFKYTFKQPTHEGYYGCLDIWTIFLDYLNVKLTNRALDVNAIISKYKEALVSLVSQILQKLQFRFNQSQLETLDDETLDDDSETEWQHFLRQSLENVAKVAEILPPDVFRIVYQPFSDNMEIYLGLEQFLTNGPQGRKLNIPAENECRRLHCSMRDLSSSLQALGRLVDHFIGEFFSQRLHDAQTLISKVVQCCVYGTKVKLYEVNTFAQNVLHADFIEVHAQALAAMKAYSHWLAEYYVESYKHQEQRQKCEQLIMTVVHTCIPLFEKEIPDKIVHSAAHLLLTLMTTVRPAFLLRLPEIQTLYNKASQGSCADLTTE</sequence>
<dbReference type="AlphaFoldDB" id="A0A1S3GYH4"/>
<dbReference type="InParanoid" id="A0A1S3GYH4"/>
<evidence type="ECO:0000256" key="6">
    <source>
        <dbReference type="ARBA" id="ARBA00022927"/>
    </source>
</evidence>
<dbReference type="FunCoup" id="A0A1S3GYH4">
    <property type="interactions" value="2170"/>
</dbReference>
<evidence type="ECO:0000256" key="7">
    <source>
        <dbReference type="ARBA" id="ARBA00023242"/>
    </source>
</evidence>
<name>A0A1S3GYH4_LINAN</name>
<evidence type="ECO:0000256" key="2">
    <source>
        <dbReference type="ARBA" id="ARBA00004496"/>
    </source>
</evidence>
<dbReference type="GO" id="GO:0005737">
    <property type="term" value="C:cytoplasm"/>
    <property type="evidence" value="ECO:0007669"/>
    <property type="project" value="UniProtKB-SubCell"/>
</dbReference>
<dbReference type="GO" id="GO:0005634">
    <property type="term" value="C:nucleus"/>
    <property type="evidence" value="ECO:0007669"/>
    <property type="project" value="UniProtKB-SubCell"/>
</dbReference>
<dbReference type="InterPro" id="IPR016024">
    <property type="entry name" value="ARM-type_fold"/>
</dbReference>
<evidence type="ECO:0000313" key="9">
    <source>
        <dbReference type="Proteomes" id="UP000085678"/>
    </source>
</evidence>
<dbReference type="GO" id="GO:0005049">
    <property type="term" value="F:nuclear export signal receptor activity"/>
    <property type="evidence" value="ECO:0007669"/>
    <property type="project" value="InterPro"/>
</dbReference>
<dbReference type="InterPro" id="IPR011989">
    <property type="entry name" value="ARM-like"/>
</dbReference>
<dbReference type="KEGG" id="lak:106150588"/>